<dbReference type="PROSITE" id="PS51077">
    <property type="entry name" value="HTH_ICLR"/>
    <property type="match status" value="1"/>
</dbReference>
<dbReference type="InterPro" id="IPR036388">
    <property type="entry name" value="WH-like_DNA-bd_sf"/>
</dbReference>
<organism evidence="6 7">
    <name type="scientific">Nocardioides islandensis</name>
    <dbReference type="NCBI Taxonomy" id="433663"/>
    <lineage>
        <taxon>Bacteria</taxon>
        <taxon>Bacillati</taxon>
        <taxon>Actinomycetota</taxon>
        <taxon>Actinomycetes</taxon>
        <taxon>Propionibacteriales</taxon>
        <taxon>Nocardioidaceae</taxon>
        <taxon>Nocardioides</taxon>
    </lineage>
</organism>
<dbReference type="Gene3D" id="3.30.450.40">
    <property type="match status" value="1"/>
</dbReference>
<evidence type="ECO:0000259" key="5">
    <source>
        <dbReference type="PROSITE" id="PS51078"/>
    </source>
</evidence>
<dbReference type="InterPro" id="IPR050707">
    <property type="entry name" value="HTH_MetabolicPath_Reg"/>
</dbReference>
<feature type="domain" description="IclR-ED" evidence="5">
    <location>
        <begin position="64"/>
        <end position="244"/>
    </location>
</feature>
<reference evidence="6" key="1">
    <citation type="submission" date="2020-11" db="EMBL/GenBank/DDBJ databases">
        <title>Nocardioides sp. nov., isolated from Soil of Cynanchum wilfordii Hemsley rhizosphere.</title>
        <authorList>
            <person name="Lee J.-S."/>
            <person name="Suh M.K."/>
            <person name="Kim J.-S."/>
        </authorList>
    </citation>
    <scope>NUCLEOTIDE SEQUENCE</scope>
    <source>
        <strain evidence="6">KCTC 19275</strain>
    </source>
</reference>
<dbReference type="GO" id="GO:0003700">
    <property type="term" value="F:DNA-binding transcription factor activity"/>
    <property type="evidence" value="ECO:0007669"/>
    <property type="project" value="TreeGrafter"/>
</dbReference>
<dbReference type="SUPFAM" id="SSF55781">
    <property type="entry name" value="GAF domain-like"/>
    <property type="match status" value="1"/>
</dbReference>
<sequence length="256" mass="27554">MIQAIDRAARVLAALQGSRHLGISELGVILQLPPSTVHGIVKSLQEHGLVVKEPHGQRYMLGPTLLQLSNVYLDTLDVRARAMRWTGDLSERTGLAVRLGVEFFDQVIVIHHEPRPDGTRQMPETGLTIPAHASALGKVLLAYRPAFLQSLLTKVPLRSLTGETLVEPELLEKALVDVVEKGYAVEDEEAVLGEASVAVPVADRDGEAVAAIAVVLPASQQPLADSAMTLLREAARNVSRELGSPTWPPVVATTDD</sequence>
<dbReference type="Pfam" id="PF01614">
    <property type="entry name" value="IclR_C"/>
    <property type="match status" value="1"/>
</dbReference>
<dbReference type="InterPro" id="IPR036390">
    <property type="entry name" value="WH_DNA-bd_sf"/>
</dbReference>
<evidence type="ECO:0000256" key="3">
    <source>
        <dbReference type="ARBA" id="ARBA00023163"/>
    </source>
</evidence>
<dbReference type="PROSITE" id="PS51078">
    <property type="entry name" value="ICLR_ED"/>
    <property type="match status" value="1"/>
</dbReference>
<name>A0A930VEH2_9ACTN</name>
<dbReference type="PANTHER" id="PTHR30136:SF24">
    <property type="entry name" value="HTH-TYPE TRANSCRIPTIONAL REPRESSOR ALLR"/>
    <property type="match status" value="1"/>
</dbReference>
<dbReference type="InterPro" id="IPR029016">
    <property type="entry name" value="GAF-like_dom_sf"/>
</dbReference>
<dbReference type="AlphaFoldDB" id="A0A930VEH2"/>
<keyword evidence="7" id="KW-1185">Reference proteome</keyword>
<dbReference type="GO" id="GO:0003677">
    <property type="term" value="F:DNA binding"/>
    <property type="evidence" value="ECO:0007669"/>
    <property type="project" value="UniProtKB-KW"/>
</dbReference>
<dbReference type="GO" id="GO:0045892">
    <property type="term" value="P:negative regulation of DNA-templated transcription"/>
    <property type="evidence" value="ECO:0007669"/>
    <property type="project" value="TreeGrafter"/>
</dbReference>
<dbReference type="SMART" id="SM00346">
    <property type="entry name" value="HTH_ICLR"/>
    <property type="match status" value="1"/>
</dbReference>
<feature type="domain" description="HTH iclR-type" evidence="4">
    <location>
        <begin position="2"/>
        <end position="63"/>
    </location>
</feature>
<evidence type="ECO:0000256" key="1">
    <source>
        <dbReference type="ARBA" id="ARBA00023015"/>
    </source>
</evidence>
<keyword evidence="3" id="KW-0804">Transcription</keyword>
<keyword evidence="1" id="KW-0805">Transcription regulation</keyword>
<dbReference type="InterPro" id="IPR005471">
    <property type="entry name" value="Tscrpt_reg_IclR_N"/>
</dbReference>
<dbReference type="Proteomes" id="UP000640489">
    <property type="component" value="Unassembled WGS sequence"/>
</dbReference>
<evidence type="ECO:0000259" key="4">
    <source>
        <dbReference type="PROSITE" id="PS51077"/>
    </source>
</evidence>
<dbReference type="PANTHER" id="PTHR30136">
    <property type="entry name" value="HELIX-TURN-HELIX TRANSCRIPTIONAL REGULATOR, ICLR FAMILY"/>
    <property type="match status" value="1"/>
</dbReference>
<evidence type="ECO:0000256" key="2">
    <source>
        <dbReference type="ARBA" id="ARBA00023125"/>
    </source>
</evidence>
<gene>
    <name evidence="6" type="ORF">ISU07_05085</name>
</gene>
<protein>
    <submittedName>
        <fullName evidence="6">IclR family transcriptional regulator</fullName>
    </submittedName>
</protein>
<proteinExistence type="predicted"/>
<evidence type="ECO:0000313" key="7">
    <source>
        <dbReference type="Proteomes" id="UP000640489"/>
    </source>
</evidence>
<dbReference type="SUPFAM" id="SSF46785">
    <property type="entry name" value="Winged helix' DNA-binding domain"/>
    <property type="match status" value="1"/>
</dbReference>
<dbReference type="Gene3D" id="1.10.10.10">
    <property type="entry name" value="Winged helix-like DNA-binding domain superfamily/Winged helix DNA-binding domain"/>
    <property type="match status" value="1"/>
</dbReference>
<dbReference type="InterPro" id="IPR014757">
    <property type="entry name" value="Tscrpt_reg_IclR_C"/>
</dbReference>
<keyword evidence="2" id="KW-0238">DNA-binding</keyword>
<comment type="caution">
    <text evidence="6">The sequence shown here is derived from an EMBL/GenBank/DDBJ whole genome shotgun (WGS) entry which is preliminary data.</text>
</comment>
<dbReference type="Pfam" id="PF09339">
    <property type="entry name" value="HTH_IclR"/>
    <property type="match status" value="1"/>
</dbReference>
<accession>A0A930VEH2</accession>
<evidence type="ECO:0000313" key="6">
    <source>
        <dbReference type="EMBL" id="MBF4762490.1"/>
    </source>
</evidence>
<dbReference type="EMBL" id="JADKPN010000001">
    <property type="protein sequence ID" value="MBF4762490.1"/>
    <property type="molecule type" value="Genomic_DNA"/>
</dbReference>